<evidence type="ECO:0000256" key="1">
    <source>
        <dbReference type="SAM" id="Phobius"/>
    </source>
</evidence>
<keyword evidence="1" id="KW-0812">Transmembrane</keyword>
<dbReference type="KEGG" id="bbe:BBR47_31110"/>
<feature type="transmembrane region" description="Helical" evidence="1">
    <location>
        <begin position="132"/>
        <end position="151"/>
    </location>
</feature>
<sequence length="229" mass="26566">MWIGMRFFSYLFHDRKDNVRAFLLFACFFVFYLSMNVPFLTYMNQNIAVLAPISPFYGVPFTLNLFNFDPTLYYSSNNPTVIHPFINLISFPLAYLSEFFKENFFFAVVQSIMNALGVVMVYYYLRKGWNSFYTPLLFAVFFGTASYQIFTAMIPDSYPYAQFVILLSVLYTQYSRAEKKLAVWPNASFALVNFGVTSKRFIPEGSSTRLRSRFASIGKLCICSLSVLY</sequence>
<feature type="transmembrane region" description="Helical" evidence="1">
    <location>
        <begin position="47"/>
        <end position="68"/>
    </location>
</feature>
<evidence type="ECO:0000313" key="2">
    <source>
        <dbReference type="EMBL" id="BAH44088.1"/>
    </source>
</evidence>
<dbReference type="EMBL" id="AP008955">
    <property type="protein sequence ID" value="BAH44088.1"/>
    <property type="molecule type" value="Genomic_DNA"/>
</dbReference>
<organism evidence="2 3">
    <name type="scientific">Brevibacillus brevis (strain 47 / JCM 6285 / NBRC 100599)</name>
    <dbReference type="NCBI Taxonomy" id="358681"/>
    <lineage>
        <taxon>Bacteria</taxon>
        <taxon>Bacillati</taxon>
        <taxon>Bacillota</taxon>
        <taxon>Bacilli</taxon>
        <taxon>Bacillales</taxon>
        <taxon>Paenibacillaceae</taxon>
        <taxon>Brevibacillus</taxon>
    </lineage>
</organism>
<evidence type="ECO:0000313" key="3">
    <source>
        <dbReference type="Proteomes" id="UP000001877"/>
    </source>
</evidence>
<keyword evidence="1" id="KW-1133">Transmembrane helix</keyword>
<keyword evidence="1" id="KW-0472">Membrane</keyword>
<dbReference type="eggNOG" id="ENOG5033TGK">
    <property type="taxonomic scope" value="Bacteria"/>
</dbReference>
<feature type="transmembrane region" description="Helical" evidence="1">
    <location>
        <begin position="80"/>
        <end position="97"/>
    </location>
</feature>
<keyword evidence="3" id="KW-1185">Reference proteome</keyword>
<gene>
    <name evidence="2" type="ordered locus">BBR47_31110</name>
</gene>
<dbReference type="HOGENOM" id="CLU_1207941_0_0_9"/>
<name>C0ZE79_BREBN</name>
<accession>C0ZE79</accession>
<protein>
    <submittedName>
        <fullName evidence="2">Hypothetical membrane protein</fullName>
    </submittedName>
</protein>
<reference evidence="2 3" key="1">
    <citation type="submission" date="2005-03" db="EMBL/GenBank/DDBJ databases">
        <title>Brevibacillus brevis strain 47, complete genome.</title>
        <authorList>
            <person name="Hosoyama A."/>
            <person name="Yamada R."/>
            <person name="Hongo Y."/>
            <person name="Terui Y."/>
            <person name="Ankai A."/>
            <person name="Masuyama W."/>
            <person name="Sekiguchi M."/>
            <person name="Takeda T."/>
            <person name="Asano K."/>
            <person name="Ohji S."/>
            <person name="Ichikawa N."/>
            <person name="Narita S."/>
            <person name="Aoki N."/>
            <person name="Miura H."/>
            <person name="Matsushita S."/>
            <person name="Sekigawa T."/>
            <person name="Yamagata H."/>
            <person name="Yoshikawa H."/>
            <person name="Udaka S."/>
            <person name="Tanikawa S."/>
            <person name="Fujita N."/>
        </authorList>
    </citation>
    <scope>NUCLEOTIDE SEQUENCE [LARGE SCALE GENOMIC DNA]</scope>
    <source>
        <strain evidence="3">47 / JCM 6285 / NBRC 100599</strain>
    </source>
</reference>
<feature type="transmembrane region" description="Helical" evidence="1">
    <location>
        <begin position="21"/>
        <end position="41"/>
    </location>
</feature>
<dbReference type="AlphaFoldDB" id="C0ZE79"/>
<dbReference type="Proteomes" id="UP000001877">
    <property type="component" value="Chromosome"/>
</dbReference>
<dbReference type="STRING" id="358681.BBR47_31110"/>
<proteinExistence type="predicted"/>
<feature type="transmembrane region" description="Helical" evidence="1">
    <location>
        <begin position="103"/>
        <end position="125"/>
    </location>
</feature>